<sequence>MNYEYKEKTKKNGTVVSIRDTWENALLEAEVKGNQVKFVTYVHNDKTTHFSMPVELFERMYRDLMEGREEAK</sequence>
<gene>
    <name evidence="1" type="ORF">SLU01_35330</name>
</gene>
<evidence type="ECO:0000313" key="1">
    <source>
        <dbReference type="EMBL" id="GEN85221.1"/>
    </source>
</evidence>
<dbReference type="OrthoDB" id="2940466at2"/>
<reference evidence="1 2" key="1">
    <citation type="submission" date="2019-07" db="EMBL/GenBank/DDBJ databases">
        <title>Whole genome shotgun sequence of Sporosarcina luteola NBRC 105378.</title>
        <authorList>
            <person name="Hosoyama A."/>
            <person name="Uohara A."/>
            <person name="Ohji S."/>
            <person name="Ichikawa N."/>
        </authorList>
    </citation>
    <scope>NUCLEOTIDE SEQUENCE [LARGE SCALE GENOMIC DNA]</scope>
    <source>
        <strain evidence="1 2">NBRC 105378</strain>
    </source>
</reference>
<dbReference type="EMBL" id="BJYL01000067">
    <property type="protein sequence ID" value="GEN85221.1"/>
    <property type="molecule type" value="Genomic_DNA"/>
</dbReference>
<dbReference type="RefSeq" id="WP_147060809.1">
    <property type="nucleotide sequence ID" value="NZ_BJYL01000067.1"/>
</dbReference>
<evidence type="ECO:0000313" key="2">
    <source>
        <dbReference type="Proteomes" id="UP000321901"/>
    </source>
</evidence>
<name>A0A511ZCS0_9BACL</name>
<keyword evidence="2" id="KW-1185">Reference proteome</keyword>
<protein>
    <submittedName>
        <fullName evidence="1">Uncharacterized protein</fullName>
    </submittedName>
</protein>
<accession>A0A511ZCS0</accession>
<dbReference type="Proteomes" id="UP000321901">
    <property type="component" value="Unassembled WGS sequence"/>
</dbReference>
<organism evidence="1 2">
    <name type="scientific">Sporosarcina luteola</name>
    <dbReference type="NCBI Taxonomy" id="582850"/>
    <lineage>
        <taxon>Bacteria</taxon>
        <taxon>Bacillati</taxon>
        <taxon>Bacillota</taxon>
        <taxon>Bacilli</taxon>
        <taxon>Bacillales</taxon>
        <taxon>Caryophanaceae</taxon>
        <taxon>Sporosarcina</taxon>
    </lineage>
</organism>
<dbReference type="AlphaFoldDB" id="A0A511ZCS0"/>
<proteinExistence type="predicted"/>
<comment type="caution">
    <text evidence="1">The sequence shown here is derived from an EMBL/GenBank/DDBJ whole genome shotgun (WGS) entry which is preliminary data.</text>
</comment>